<dbReference type="SUPFAM" id="SSF52266">
    <property type="entry name" value="SGNH hydrolase"/>
    <property type="match status" value="1"/>
</dbReference>
<dbReference type="Pfam" id="PF00657">
    <property type="entry name" value="Lipase_GDSL"/>
    <property type="match status" value="1"/>
</dbReference>
<keyword evidence="5" id="KW-1185">Reference proteome</keyword>
<organism evidence="4 5">
    <name type="scientific">Roseateles violae</name>
    <dbReference type="NCBI Taxonomy" id="3058042"/>
    <lineage>
        <taxon>Bacteria</taxon>
        <taxon>Pseudomonadati</taxon>
        <taxon>Pseudomonadota</taxon>
        <taxon>Betaproteobacteria</taxon>
        <taxon>Burkholderiales</taxon>
        <taxon>Sphaerotilaceae</taxon>
        <taxon>Roseateles</taxon>
    </lineage>
</organism>
<feature type="chain" id="PRO_5047020852" evidence="2">
    <location>
        <begin position="27"/>
        <end position="335"/>
    </location>
</feature>
<protein>
    <submittedName>
        <fullName evidence="4">SGNH/GDSL hydrolase family protein</fullName>
    </submittedName>
</protein>
<sequence length="335" mass="33644">MKLQALRLILGVSTIAAALLAGPAQAVSYSSLYVFGDSLSDSGNNYILGAYDPTQVISGNLYVPSNTYNKGSNAFGTYSNGPTWATDFAAAAGLSALPSLAGGTNYASGGARTSGPGGAFSLSDQVGMFLGKVGGSAPGDALYVLAGGGNNARAAAEALSVPGLSFAQQVSIIAANASQYATDIGNMVDSLQAAGAQHIIVWNTPNLGASPFANAVGAQGISTLLATTMNDALAYRLKSESGVTAFDIFGMLSQTIANPAAYGITDVSHACGAAINACNPASALFWDGIHPTAKAHQLIADAMLVTAAVPEPESYALMGLGLLVVGAVARRRRAG</sequence>
<dbReference type="PANTHER" id="PTHR45648:SF22">
    <property type="entry name" value="GDSL LIPASE_ACYLHYDROLASE FAMILY PROTEIN (AFU_ORTHOLOGUE AFUA_4G14700)"/>
    <property type="match status" value="1"/>
</dbReference>
<name>A0ABT8DV64_9BURK</name>
<reference evidence="4 5" key="1">
    <citation type="submission" date="2023-06" db="EMBL/GenBank/DDBJ databases">
        <title>Pelomonas sp. PFR6 16S ribosomal RNA gene Genome sequencing and assembly.</title>
        <authorList>
            <person name="Woo H."/>
        </authorList>
    </citation>
    <scope>NUCLEOTIDE SEQUENCE [LARGE SCALE GENOMIC DNA]</scope>
    <source>
        <strain evidence="4 5">PFR6</strain>
    </source>
</reference>
<dbReference type="PANTHER" id="PTHR45648">
    <property type="entry name" value="GDSL LIPASE/ACYLHYDROLASE FAMILY PROTEIN (AFU_ORTHOLOGUE AFUA_4G14700)"/>
    <property type="match status" value="1"/>
</dbReference>
<dbReference type="Gene3D" id="3.40.50.1110">
    <property type="entry name" value="SGNH hydrolase"/>
    <property type="match status" value="1"/>
</dbReference>
<accession>A0ABT8DV64</accession>
<dbReference type="InterPro" id="IPR001087">
    <property type="entry name" value="GDSL"/>
</dbReference>
<evidence type="ECO:0000313" key="4">
    <source>
        <dbReference type="EMBL" id="MDN3922211.1"/>
    </source>
</evidence>
<evidence type="ECO:0000259" key="3">
    <source>
        <dbReference type="Pfam" id="PF07589"/>
    </source>
</evidence>
<dbReference type="EMBL" id="JAUHHC010000005">
    <property type="protein sequence ID" value="MDN3922211.1"/>
    <property type="molecule type" value="Genomic_DNA"/>
</dbReference>
<dbReference type="GO" id="GO:0016787">
    <property type="term" value="F:hydrolase activity"/>
    <property type="evidence" value="ECO:0007669"/>
    <property type="project" value="UniProtKB-KW"/>
</dbReference>
<dbReference type="InterPro" id="IPR013424">
    <property type="entry name" value="Ice-binding_C"/>
</dbReference>
<dbReference type="Pfam" id="PF07589">
    <property type="entry name" value="PEP-CTERM"/>
    <property type="match status" value="1"/>
</dbReference>
<keyword evidence="1 4" id="KW-0378">Hydrolase</keyword>
<proteinExistence type="predicted"/>
<dbReference type="Proteomes" id="UP001228044">
    <property type="component" value="Unassembled WGS sequence"/>
</dbReference>
<gene>
    <name evidence="4" type="ORF">QWJ38_18120</name>
</gene>
<evidence type="ECO:0000313" key="5">
    <source>
        <dbReference type="Proteomes" id="UP001228044"/>
    </source>
</evidence>
<dbReference type="InterPro" id="IPR036514">
    <property type="entry name" value="SGNH_hydro_sf"/>
</dbReference>
<feature type="domain" description="Ice-binding protein C-terminal" evidence="3">
    <location>
        <begin position="308"/>
        <end position="332"/>
    </location>
</feature>
<dbReference type="NCBIfam" id="TIGR02595">
    <property type="entry name" value="PEP_CTERM"/>
    <property type="match status" value="1"/>
</dbReference>
<evidence type="ECO:0000256" key="1">
    <source>
        <dbReference type="ARBA" id="ARBA00022801"/>
    </source>
</evidence>
<keyword evidence="2" id="KW-0732">Signal</keyword>
<feature type="signal peptide" evidence="2">
    <location>
        <begin position="1"/>
        <end position="26"/>
    </location>
</feature>
<dbReference type="InterPro" id="IPR051058">
    <property type="entry name" value="GDSL_Est/Lipase"/>
</dbReference>
<comment type="caution">
    <text evidence="4">The sequence shown here is derived from an EMBL/GenBank/DDBJ whole genome shotgun (WGS) entry which is preliminary data.</text>
</comment>
<dbReference type="CDD" id="cd01846">
    <property type="entry name" value="fatty_acyltransferase_like"/>
    <property type="match status" value="1"/>
</dbReference>
<evidence type="ECO:0000256" key="2">
    <source>
        <dbReference type="SAM" id="SignalP"/>
    </source>
</evidence>